<keyword evidence="3" id="KW-0732">Signal</keyword>
<evidence type="ECO:0000256" key="2">
    <source>
        <dbReference type="ARBA" id="ARBA00022448"/>
    </source>
</evidence>
<dbReference type="InterPro" id="IPR006127">
    <property type="entry name" value="ZnuA-like"/>
</dbReference>
<comment type="similarity">
    <text evidence="1">Belongs to the bacterial solute-binding protein 9 family.</text>
</comment>
<sequence>MKINKRTGLLICLLVMVSVFFGLCGCNGNHSADSKDDGKISVVTTVFPAYDWVCQVVGNEAERYDISMIADNGADLHSYQPTAADILKISQCDMLVYVGGESDRWVAEAAGQAQNKDMTVINLLEAGAGHVLAEETVEGMKDDGHDHDGTGGHSHDEEQAADEHIWLSLRAADTMVGSIEEGLAGIDPAHADEYMRNGEVYREKLRDLDAKYSRRLADAPKDTLIFADRFPFLYMLNDYNIDYYAAFAGCSAETEADFETLAFLIDQADRIGAGTILTMEGSDDKIARTVASGMERDDIQIKRLNSMQYITAGDMADGAAYLSIMEENLQVLCEALGA</sequence>
<proteinExistence type="inferred from homology"/>
<reference evidence="4" key="1">
    <citation type="submission" date="2020-10" db="EMBL/GenBank/DDBJ databases">
        <authorList>
            <person name="Gilroy R."/>
        </authorList>
    </citation>
    <scope>NUCLEOTIDE SEQUENCE</scope>
    <source>
        <strain evidence="4">11300</strain>
    </source>
</reference>
<organism evidence="4 5">
    <name type="scientific">Candidatus Fimisoma avicola</name>
    <dbReference type="NCBI Taxonomy" id="2840826"/>
    <lineage>
        <taxon>Bacteria</taxon>
        <taxon>Bacillati</taxon>
        <taxon>Bacillota</taxon>
        <taxon>Clostridia</taxon>
        <taxon>Eubacteriales</taxon>
        <taxon>Candidatus Fimisoma</taxon>
    </lineage>
</organism>
<dbReference type="SUPFAM" id="SSF53807">
    <property type="entry name" value="Helical backbone' metal receptor"/>
    <property type="match status" value="1"/>
</dbReference>
<dbReference type="GO" id="GO:0046872">
    <property type="term" value="F:metal ion binding"/>
    <property type="evidence" value="ECO:0007669"/>
    <property type="project" value="InterPro"/>
</dbReference>
<dbReference type="Gene3D" id="3.40.50.1980">
    <property type="entry name" value="Nitrogenase molybdenum iron protein domain"/>
    <property type="match status" value="2"/>
</dbReference>
<dbReference type="PROSITE" id="PS51257">
    <property type="entry name" value="PROKAR_LIPOPROTEIN"/>
    <property type="match status" value="1"/>
</dbReference>
<dbReference type="PANTHER" id="PTHR42953">
    <property type="entry name" value="HIGH-AFFINITY ZINC UPTAKE SYSTEM PROTEIN ZNUA-RELATED"/>
    <property type="match status" value="1"/>
</dbReference>
<dbReference type="InterPro" id="IPR050492">
    <property type="entry name" value="Bact_metal-bind_prot9"/>
</dbReference>
<dbReference type="GO" id="GO:0030001">
    <property type="term" value="P:metal ion transport"/>
    <property type="evidence" value="ECO:0007669"/>
    <property type="project" value="InterPro"/>
</dbReference>
<evidence type="ECO:0000313" key="4">
    <source>
        <dbReference type="EMBL" id="HIU27841.1"/>
    </source>
</evidence>
<accession>A0A9D1I3S1</accession>
<dbReference type="EMBL" id="DVMO01000084">
    <property type="protein sequence ID" value="HIU27841.1"/>
    <property type="molecule type" value="Genomic_DNA"/>
</dbReference>
<name>A0A9D1I3S1_9FIRM</name>
<evidence type="ECO:0000256" key="3">
    <source>
        <dbReference type="ARBA" id="ARBA00022729"/>
    </source>
</evidence>
<protein>
    <submittedName>
        <fullName evidence="4">Zinc ABC transporter substrate-binding protein</fullName>
    </submittedName>
</protein>
<gene>
    <name evidence="4" type="ORF">IAD16_05635</name>
</gene>
<dbReference type="Pfam" id="PF01297">
    <property type="entry name" value="ZnuA"/>
    <property type="match status" value="1"/>
</dbReference>
<evidence type="ECO:0000256" key="1">
    <source>
        <dbReference type="ARBA" id="ARBA00011028"/>
    </source>
</evidence>
<reference evidence="4" key="2">
    <citation type="journal article" date="2021" name="PeerJ">
        <title>Extensive microbial diversity within the chicken gut microbiome revealed by metagenomics and culture.</title>
        <authorList>
            <person name="Gilroy R."/>
            <person name="Ravi A."/>
            <person name="Getino M."/>
            <person name="Pursley I."/>
            <person name="Horton D.L."/>
            <person name="Alikhan N.F."/>
            <person name="Baker D."/>
            <person name="Gharbi K."/>
            <person name="Hall N."/>
            <person name="Watson M."/>
            <person name="Adriaenssens E.M."/>
            <person name="Foster-Nyarko E."/>
            <person name="Jarju S."/>
            <person name="Secka A."/>
            <person name="Antonio M."/>
            <person name="Oren A."/>
            <person name="Chaudhuri R.R."/>
            <person name="La Ragione R."/>
            <person name="Hildebrand F."/>
            <person name="Pallen M.J."/>
        </authorList>
    </citation>
    <scope>NUCLEOTIDE SEQUENCE</scope>
    <source>
        <strain evidence="4">11300</strain>
    </source>
</reference>
<dbReference type="AlphaFoldDB" id="A0A9D1I3S1"/>
<evidence type="ECO:0000313" key="5">
    <source>
        <dbReference type="Proteomes" id="UP000824091"/>
    </source>
</evidence>
<dbReference type="Proteomes" id="UP000824091">
    <property type="component" value="Unassembled WGS sequence"/>
</dbReference>
<keyword evidence="2" id="KW-0813">Transport</keyword>
<comment type="caution">
    <text evidence="4">The sequence shown here is derived from an EMBL/GenBank/DDBJ whole genome shotgun (WGS) entry which is preliminary data.</text>
</comment>
<dbReference type="PANTHER" id="PTHR42953:SF3">
    <property type="entry name" value="HIGH-AFFINITY ZINC UPTAKE SYSTEM PROTEIN ZNUA"/>
    <property type="match status" value="1"/>
</dbReference>